<keyword evidence="2" id="KW-1185">Reference proteome</keyword>
<accession>A0A0M8PHW2</accession>
<evidence type="ECO:0000313" key="2">
    <source>
        <dbReference type="Proteomes" id="UP000037696"/>
    </source>
</evidence>
<dbReference type="AlphaFoldDB" id="A0A0M8PHW2"/>
<evidence type="ECO:0000313" key="1">
    <source>
        <dbReference type="EMBL" id="KOS48491.1"/>
    </source>
</evidence>
<reference evidence="1 2" key="1">
    <citation type="submission" date="2015-08" db="EMBL/GenBank/DDBJ databases">
        <title>Genome sequencing of Penicillium nordicum.</title>
        <authorList>
            <person name="Nguyen H.D."/>
            <person name="Seifert K.A."/>
        </authorList>
    </citation>
    <scope>NUCLEOTIDE SEQUENCE [LARGE SCALE GENOMIC DNA]</scope>
    <source>
        <strain evidence="1 2">DAOMC 185683</strain>
    </source>
</reference>
<gene>
    <name evidence="1" type="ORF">ACN38_g537</name>
</gene>
<comment type="caution">
    <text evidence="1">The sequence shown here is derived from an EMBL/GenBank/DDBJ whole genome shotgun (WGS) entry which is preliminary data.</text>
</comment>
<sequence length="104" mass="11694">MDLNDVDVSCIGTRVATGPSRMLSHRGYGEMVVEREKARGRRREEEKRWEGPFIWSHPRCLPKMDNSPTQIVPCHMSSLMSHVIFPICVLVPKESKSLPSSGGS</sequence>
<dbReference type="EMBL" id="LHQQ01000004">
    <property type="protein sequence ID" value="KOS48491.1"/>
    <property type="molecule type" value="Genomic_DNA"/>
</dbReference>
<name>A0A0M8PHW2_9EURO</name>
<proteinExistence type="predicted"/>
<organism evidence="1 2">
    <name type="scientific">Penicillium nordicum</name>
    <dbReference type="NCBI Taxonomy" id="229535"/>
    <lineage>
        <taxon>Eukaryota</taxon>
        <taxon>Fungi</taxon>
        <taxon>Dikarya</taxon>
        <taxon>Ascomycota</taxon>
        <taxon>Pezizomycotina</taxon>
        <taxon>Eurotiomycetes</taxon>
        <taxon>Eurotiomycetidae</taxon>
        <taxon>Eurotiales</taxon>
        <taxon>Aspergillaceae</taxon>
        <taxon>Penicillium</taxon>
    </lineage>
</organism>
<protein>
    <submittedName>
        <fullName evidence="1">Uncharacterized protein</fullName>
    </submittedName>
</protein>
<dbReference type="Proteomes" id="UP000037696">
    <property type="component" value="Unassembled WGS sequence"/>
</dbReference>